<name>A0A8X6MZF9_NEPPI</name>
<gene>
    <name evidence="1" type="ORF">NPIL_442211</name>
</gene>
<accession>A0A8X6MZF9</accession>
<dbReference type="Proteomes" id="UP000887013">
    <property type="component" value="Unassembled WGS sequence"/>
</dbReference>
<dbReference type="AlphaFoldDB" id="A0A8X6MZF9"/>
<protein>
    <recommendedName>
        <fullName evidence="3">TF-B3 domain-containing protein</fullName>
    </recommendedName>
</protein>
<proteinExistence type="predicted"/>
<comment type="caution">
    <text evidence="1">The sequence shown here is derived from an EMBL/GenBank/DDBJ whole genome shotgun (WGS) entry which is preliminary data.</text>
</comment>
<sequence length="78" mass="8925">MLFWSVPDRKQSEDSNVTTNRMRLTSGWMSFVQHSDFVTGDKCQHNSASGTNWSTLQMAEGFAMRLSCNIRFLPATFE</sequence>
<organism evidence="1 2">
    <name type="scientific">Nephila pilipes</name>
    <name type="common">Giant wood spider</name>
    <name type="synonym">Nephila maculata</name>
    <dbReference type="NCBI Taxonomy" id="299642"/>
    <lineage>
        <taxon>Eukaryota</taxon>
        <taxon>Metazoa</taxon>
        <taxon>Ecdysozoa</taxon>
        <taxon>Arthropoda</taxon>
        <taxon>Chelicerata</taxon>
        <taxon>Arachnida</taxon>
        <taxon>Araneae</taxon>
        <taxon>Araneomorphae</taxon>
        <taxon>Entelegynae</taxon>
        <taxon>Araneoidea</taxon>
        <taxon>Nephilidae</taxon>
        <taxon>Nephila</taxon>
    </lineage>
</organism>
<dbReference type="EMBL" id="BMAW01003842">
    <property type="protein sequence ID" value="GFS85751.1"/>
    <property type="molecule type" value="Genomic_DNA"/>
</dbReference>
<evidence type="ECO:0000313" key="1">
    <source>
        <dbReference type="EMBL" id="GFS85751.1"/>
    </source>
</evidence>
<keyword evidence="2" id="KW-1185">Reference proteome</keyword>
<evidence type="ECO:0008006" key="3">
    <source>
        <dbReference type="Google" id="ProtNLM"/>
    </source>
</evidence>
<evidence type="ECO:0000313" key="2">
    <source>
        <dbReference type="Proteomes" id="UP000887013"/>
    </source>
</evidence>
<reference evidence="1" key="1">
    <citation type="submission" date="2020-08" db="EMBL/GenBank/DDBJ databases">
        <title>Multicomponent nature underlies the extraordinary mechanical properties of spider dragline silk.</title>
        <authorList>
            <person name="Kono N."/>
            <person name="Nakamura H."/>
            <person name="Mori M."/>
            <person name="Yoshida Y."/>
            <person name="Ohtoshi R."/>
            <person name="Malay A.D."/>
            <person name="Moran D.A.P."/>
            <person name="Tomita M."/>
            <person name="Numata K."/>
            <person name="Arakawa K."/>
        </authorList>
    </citation>
    <scope>NUCLEOTIDE SEQUENCE</scope>
</reference>